<dbReference type="GO" id="GO:0003677">
    <property type="term" value="F:DNA binding"/>
    <property type="evidence" value="ECO:0007669"/>
    <property type="project" value="UniProtKB-KW"/>
</dbReference>
<accession>A0A1I5NR06</accession>
<dbReference type="SUPFAM" id="SSF47413">
    <property type="entry name" value="lambda repressor-like DNA-binding domains"/>
    <property type="match status" value="1"/>
</dbReference>
<protein>
    <submittedName>
        <fullName evidence="5">Transcriptional regulator, contains XRE-family HTH domain</fullName>
    </submittedName>
</protein>
<dbReference type="PANTHER" id="PTHR46558:SF11">
    <property type="entry name" value="HTH-TYPE TRANSCRIPTIONAL REGULATOR XRE"/>
    <property type="match status" value="1"/>
</dbReference>
<name>A0A1I5NR06_9BACI</name>
<dbReference type="SMART" id="SM00530">
    <property type="entry name" value="HTH_XRE"/>
    <property type="match status" value="1"/>
</dbReference>
<dbReference type="Proteomes" id="UP000242243">
    <property type="component" value="Unassembled WGS sequence"/>
</dbReference>
<evidence type="ECO:0000313" key="5">
    <source>
        <dbReference type="EMBL" id="SFP23746.1"/>
    </source>
</evidence>
<dbReference type="PROSITE" id="PS50943">
    <property type="entry name" value="HTH_CROC1"/>
    <property type="match status" value="1"/>
</dbReference>
<evidence type="ECO:0000259" key="3">
    <source>
        <dbReference type="PROSITE" id="PS50943"/>
    </source>
</evidence>
<dbReference type="STRING" id="306540.SAMN05421839_11058"/>
<keyword evidence="2" id="KW-1133">Transmembrane helix</keyword>
<evidence type="ECO:0000256" key="1">
    <source>
        <dbReference type="ARBA" id="ARBA00023125"/>
    </source>
</evidence>
<dbReference type="InterPro" id="IPR001387">
    <property type="entry name" value="Cro/C1-type_HTH"/>
</dbReference>
<evidence type="ECO:0000256" key="2">
    <source>
        <dbReference type="SAM" id="Phobius"/>
    </source>
</evidence>
<dbReference type="Proteomes" id="UP000321547">
    <property type="component" value="Unassembled WGS sequence"/>
</dbReference>
<dbReference type="InterPro" id="IPR010982">
    <property type="entry name" value="Lambda_DNA-bd_dom_sf"/>
</dbReference>
<proteinExistence type="predicted"/>
<sequence length="238" mass="27429">MTFGEKIHRLRKLNGLSQEQLAAKLNVSRQAISKREMGAIPDIDNVIKISTFFDCSLDYLMNNDVDEMNFNNINKKSVPIQKHKKIFSTSWILKILAALSMFALLVMWMISMIVEFPITRQDITSGNFYTGFSGFVEHYHLTGFVYSCIVIWLVSISALAVWQLYIRPSKEGIKTGKSFLCYYLIRFVMIIAGTTFFIYGFLNPWKFYLTIQSGFFVGVYFAAIVVLTIAINYYDIKE</sequence>
<keyword evidence="7" id="KW-1185">Reference proteome</keyword>
<keyword evidence="2" id="KW-0472">Membrane</keyword>
<dbReference type="PANTHER" id="PTHR46558">
    <property type="entry name" value="TRACRIPTIONAL REGULATORY PROTEIN-RELATED-RELATED"/>
    <property type="match status" value="1"/>
</dbReference>
<gene>
    <name evidence="4" type="ORF">HHA03_09490</name>
    <name evidence="5" type="ORF">SAMN05421839_11058</name>
</gene>
<keyword evidence="2" id="KW-0812">Transmembrane</keyword>
<keyword evidence="1" id="KW-0238">DNA-binding</keyword>
<feature type="transmembrane region" description="Helical" evidence="2">
    <location>
        <begin position="214"/>
        <end position="234"/>
    </location>
</feature>
<evidence type="ECO:0000313" key="7">
    <source>
        <dbReference type="Proteomes" id="UP000321547"/>
    </source>
</evidence>
<reference evidence="4 7" key="2">
    <citation type="submission" date="2019-07" db="EMBL/GenBank/DDBJ databases">
        <title>Whole genome shotgun sequence of Halolactibacillus halophilus NBRC 100868.</title>
        <authorList>
            <person name="Hosoyama A."/>
            <person name="Uohara A."/>
            <person name="Ohji S."/>
            <person name="Ichikawa N."/>
        </authorList>
    </citation>
    <scope>NUCLEOTIDE SEQUENCE [LARGE SCALE GENOMIC DNA]</scope>
    <source>
        <strain evidence="4 7">NBRC 100868</strain>
    </source>
</reference>
<evidence type="ECO:0000313" key="6">
    <source>
        <dbReference type="Proteomes" id="UP000242243"/>
    </source>
</evidence>
<evidence type="ECO:0000313" key="4">
    <source>
        <dbReference type="EMBL" id="GEM01417.1"/>
    </source>
</evidence>
<feature type="transmembrane region" description="Helical" evidence="2">
    <location>
        <begin position="91"/>
        <end position="118"/>
    </location>
</feature>
<dbReference type="Pfam" id="PF01381">
    <property type="entry name" value="HTH_3"/>
    <property type="match status" value="1"/>
</dbReference>
<dbReference type="EMBL" id="FOXC01000010">
    <property type="protein sequence ID" value="SFP23746.1"/>
    <property type="molecule type" value="Genomic_DNA"/>
</dbReference>
<dbReference type="EMBL" id="BJWI01000009">
    <property type="protein sequence ID" value="GEM01417.1"/>
    <property type="molecule type" value="Genomic_DNA"/>
</dbReference>
<feature type="transmembrane region" description="Helical" evidence="2">
    <location>
        <begin position="183"/>
        <end position="202"/>
    </location>
</feature>
<reference evidence="5 6" key="1">
    <citation type="submission" date="2016-10" db="EMBL/GenBank/DDBJ databases">
        <authorList>
            <person name="de Groot N.N."/>
        </authorList>
    </citation>
    <scope>NUCLEOTIDE SEQUENCE [LARGE SCALE GENOMIC DNA]</scope>
    <source>
        <strain evidence="5 6">DSM 17073</strain>
    </source>
</reference>
<feature type="transmembrane region" description="Helical" evidence="2">
    <location>
        <begin position="138"/>
        <end position="162"/>
    </location>
</feature>
<dbReference type="RefSeq" id="WP_159430118.1">
    <property type="nucleotide sequence ID" value="NZ_BJWI01000009.1"/>
</dbReference>
<dbReference type="OrthoDB" id="9812495at2"/>
<feature type="domain" description="HTH cro/C1-type" evidence="3">
    <location>
        <begin position="7"/>
        <end position="60"/>
    </location>
</feature>
<dbReference type="Gene3D" id="1.10.260.40">
    <property type="entry name" value="lambda repressor-like DNA-binding domains"/>
    <property type="match status" value="1"/>
</dbReference>
<organism evidence="5 6">
    <name type="scientific">Halolactibacillus halophilus</name>
    <dbReference type="NCBI Taxonomy" id="306540"/>
    <lineage>
        <taxon>Bacteria</taxon>
        <taxon>Bacillati</taxon>
        <taxon>Bacillota</taxon>
        <taxon>Bacilli</taxon>
        <taxon>Bacillales</taxon>
        <taxon>Bacillaceae</taxon>
        <taxon>Halolactibacillus</taxon>
    </lineage>
</organism>
<dbReference type="AlphaFoldDB" id="A0A1I5NR06"/>
<dbReference type="CDD" id="cd00093">
    <property type="entry name" value="HTH_XRE"/>
    <property type="match status" value="1"/>
</dbReference>